<protein>
    <submittedName>
        <fullName evidence="1">HAD family hydrolase</fullName>
    </submittedName>
</protein>
<dbReference type="Pfam" id="PF08282">
    <property type="entry name" value="Hydrolase_3"/>
    <property type="match status" value="1"/>
</dbReference>
<dbReference type="SUPFAM" id="SSF56784">
    <property type="entry name" value="HAD-like"/>
    <property type="match status" value="1"/>
</dbReference>
<dbReference type="InterPro" id="IPR023214">
    <property type="entry name" value="HAD_sf"/>
</dbReference>
<dbReference type="NCBIfam" id="TIGR01484">
    <property type="entry name" value="HAD-SF-IIB"/>
    <property type="match status" value="1"/>
</dbReference>
<gene>
    <name evidence="1" type="ORF">GCM10023340_01690</name>
</gene>
<evidence type="ECO:0000313" key="2">
    <source>
        <dbReference type="Proteomes" id="UP001500221"/>
    </source>
</evidence>
<dbReference type="GO" id="GO:0016787">
    <property type="term" value="F:hydrolase activity"/>
    <property type="evidence" value="ECO:0007669"/>
    <property type="project" value="UniProtKB-KW"/>
</dbReference>
<keyword evidence="1" id="KW-0378">Hydrolase</keyword>
<dbReference type="PANTHER" id="PTHR10000">
    <property type="entry name" value="PHOSPHOSERINE PHOSPHATASE"/>
    <property type="match status" value="1"/>
</dbReference>
<accession>A0ABP9P6S1</accession>
<dbReference type="EMBL" id="BAABKG010000001">
    <property type="protein sequence ID" value="GAA5140866.1"/>
    <property type="molecule type" value="Genomic_DNA"/>
</dbReference>
<dbReference type="InterPro" id="IPR036412">
    <property type="entry name" value="HAD-like_sf"/>
</dbReference>
<organism evidence="1 2">
    <name type="scientific">Nocardioides marinquilinus</name>
    <dbReference type="NCBI Taxonomy" id="1210400"/>
    <lineage>
        <taxon>Bacteria</taxon>
        <taxon>Bacillati</taxon>
        <taxon>Actinomycetota</taxon>
        <taxon>Actinomycetes</taxon>
        <taxon>Propionibacteriales</taxon>
        <taxon>Nocardioidaceae</taxon>
        <taxon>Nocardioides</taxon>
    </lineage>
</organism>
<sequence length="269" mass="27774">MRARLVATDLDGTLLRSDGTVSVETEGVLAAVEEAGVPLVFVTARPLRWMEHLWRFVGRHGLALVSNGALLFDVAERRVLETRGIAPDVGLPLVDAVAAALPDAAFALECVSGLVRDPRFVEPNEIPPGSPVGPLAELWVEPALKLMVRCPGADDVRVRAAVTAAVGARAVATWSGPGLVEVSAPGVTKAAGLARVAARLGVDAADVVAFGDQPNDLTMLAWAGTSCAVANADPAVRTAADHVVPANDDDGVARTLAALLAGRGLPTER</sequence>
<dbReference type="Gene3D" id="3.30.1240.10">
    <property type="match status" value="1"/>
</dbReference>
<proteinExistence type="predicted"/>
<keyword evidence="2" id="KW-1185">Reference proteome</keyword>
<dbReference type="PANTHER" id="PTHR10000:SF8">
    <property type="entry name" value="HAD SUPERFAMILY HYDROLASE-LIKE, TYPE 3"/>
    <property type="match status" value="1"/>
</dbReference>
<evidence type="ECO:0000313" key="1">
    <source>
        <dbReference type="EMBL" id="GAA5140866.1"/>
    </source>
</evidence>
<comment type="caution">
    <text evidence="1">The sequence shown here is derived from an EMBL/GenBank/DDBJ whole genome shotgun (WGS) entry which is preliminary data.</text>
</comment>
<name>A0ABP9P6S1_9ACTN</name>
<dbReference type="RefSeq" id="WP_345453383.1">
    <property type="nucleotide sequence ID" value="NZ_BAABKG010000001.1"/>
</dbReference>
<dbReference type="Proteomes" id="UP001500221">
    <property type="component" value="Unassembled WGS sequence"/>
</dbReference>
<reference evidence="2" key="1">
    <citation type="journal article" date="2019" name="Int. J. Syst. Evol. Microbiol.">
        <title>The Global Catalogue of Microorganisms (GCM) 10K type strain sequencing project: providing services to taxonomists for standard genome sequencing and annotation.</title>
        <authorList>
            <consortium name="The Broad Institute Genomics Platform"/>
            <consortium name="The Broad Institute Genome Sequencing Center for Infectious Disease"/>
            <person name="Wu L."/>
            <person name="Ma J."/>
        </authorList>
    </citation>
    <scope>NUCLEOTIDE SEQUENCE [LARGE SCALE GENOMIC DNA]</scope>
    <source>
        <strain evidence="2">JCM 18459</strain>
    </source>
</reference>
<dbReference type="Gene3D" id="3.40.50.1000">
    <property type="entry name" value="HAD superfamily/HAD-like"/>
    <property type="match status" value="1"/>
</dbReference>
<dbReference type="InterPro" id="IPR006379">
    <property type="entry name" value="HAD-SF_hydro_IIB"/>
</dbReference>